<dbReference type="Proteomes" id="UP000265643">
    <property type="component" value="Unassembled WGS sequence"/>
</dbReference>
<dbReference type="RefSeq" id="WP_117604081.1">
    <property type="nucleotide sequence ID" value="NZ_BHGK01000001.1"/>
</dbReference>
<evidence type="ECO:0000256" key="2">
    <source>
        <dbReference type="ARBA" id="ARBA00023125"/>
    </source>
</evidence>
<sequence>MTIKDIAQLSGYGISTVSRVINNHPDVSDKARRRIMEVIEETNFQPNSNAKHLKMRASSSIAIIVKGNQNILFNGILEQIQQLLLKNNEETRVSYLDEDANEINYAMSLCREKNPKGIFFLGGDLEYFERDFKHIHVPCVLLTNSGKDLKFPNLSSLSTDDATASEAVIDYLVDQGHTNIGILGGNLSDTQISYKRLTGCIAGFKKHHLDFQQDLQFEPCRYSIEEGYEATLQLLKRNPSLTAIFAFGDIIAFGAMRAIRDLGKRIPEDISLVGYDGIDFSRFSIPRLTTIRQDTSQMAKQGVDLMLQRIHYPYKAVHKIIPYELVKSESVKKINEN</sequence>
<protein>
    <submittedName>
        <fullName evidence="5">Transcriptional regulator</fullName>
    </submittedName>
</protein>
<reference evidence="6" key="1">
    <citation type="submission" date="2018-09" db="EMBL/GenBank/DDBJ databases">
        <title>Draft Genome Sequence of Mediterraneibacter sp. KCTC 15684.</title>
        <authorList>
            <person name="Kim J.S."/>
            <person name="Han K.I."/>
            <person name="Suh M.K."/>
            <person name="Lee K.C."/>
            <person name="Eom M.K."/>
            <person name="Lee J.H."/>
            <person name="Park S.H."/>
            <person name="Kang S.W."/>
            <person name="Park J.E."/>
            <person name="Oh B.S."/>
            <person name="Yu S.Y."/>
            <person name="Choi S.H."/>
            <person name="Lee D.H."/>
            <person name="Yoon H."/>
            <person name="Kim B."/>
            <person name="Yang S.J."/>
            <person name="Lee J.S."/>
        </authorList>
    </citation>
    <scope>NUCLEOTIDE SEQUENCE [LARGE SCALE GENOMIC DNA]</scope>
    <source>
        <strain evidence="6">KCTC 15684</strain>
    </source>
</reference>
<keyword evidence="6" id="KW-1185">Reference proteome</keyword>
<dbReference type="PROSITE" id="PS50932">
    <property type="entry name" value="HTH_LACI_2"/>
    <property type="match status" value="1"/>
</dbReference>
<dbReference type="SMART" id="SM00354">
    <property type="entry name" value="HTH_LACI"/>
    <property type="match status" value="1"/>
</dbReference>
<dbReference type="PANTHER" id="PTHR30146:SF149">
    <property type="entry name" value="HTH-TYPE TRANSCRIPTIONAL REGULATOR EBGR"/>
    <property type="match status" value="1"/>
</dbReference>
<dbReference type="AlphaFoldDB" id="A0A391P9I1"/>
<dbReference type="Gene3D" id="1.10.260.40">
    <property type="entry name" value="lambda repressor-like DNA-binding domains"/>
    <property type="match status" value="1"/>
</dbReference>
<dbReference type="Gene3D" id="3.40.50.2300">
    <property type="match status" value="2"/>
</dbReference>
<dbReference type="SUPFAM" id="SSF53822">
    <property type="entry name" value="Periplasmic binding protein-like I"/>
    <property type="match status" value="1"/>
</dbReference>
<keyword evidence="3" id="KW-0804">Transcription</keyword>
<dbReference type="InterPro" id="IPR046335">
    <property type="entry name" value="LacI/GalR-like_sensor"/>
</dbReference>
<keyword evidence="2" id="KW-0238">DNA-binding</keyword>
<dbReference type="GO" id="GO:0000976">
    <property type="term" value="F:transcription cis-regulatory region binding"/>
    <property type="evidence" value="ECO:0007669"/>
    <property type="project" value="TreeGrafter"/>
</dbReference>
<evidence type="ECO:0000256" key="3">
    <source>
        <dbReference type="ARBA" id="ARBA00023163"/>
    </source>
</evidence>
<organism evidence="5 6">
    <name type="scientific">Mediterraneibacter butyricigenes</name>
    <dbReference type="NCBI Taxonomy" id="2316025"/>
    <lineage>
        <taxon>Bacteria</taxon>
        <taxon>Bacillati</taxon>
        <taxon>Bacillota</taxon>
        <taxon>Clostridia</taxon>
        <taxon>Lachnospirales</taxon>
        <taxon>Lachnospiraceae</taxon>
        <taxon>Mediterraneibacter</taxon>
    </lineage>
</organism>
<evidence type="ECO:0000256" key="1">
    <source>
        <dbReference type="ARBA" id="ARBA00023015"/>
    </source>
</evidence>
<feature type="domain" description="HTH lacI-type" evidence="4">
    <location>
        <begin position="1"/>
        <end position="55"/>
    </location>
</feature>
<accession>A0A391P9I1</accession>
<dbReference type="PANTHER" id="PTHR30146">
    <property type="entry name" value="LACI-RELATED TRANSCRIPTIONAL REPRESSOR"/>
    <property type="match status" value="1"/>
</dbReference>
<dbReference type="SUPFAM" id="SSF47413">
    <property type="entry name" value="lambda repressor-like DNA-binding domains"/>
    <property type="match status" value="1"/>
</dbReference>
<evidence type="ECO:0000313" key="6">
    <source>
        <dbReference type="Proteomes" id="UP000265643"/>
    </source>
</evidence>
<dbReference type="GO" id="GO:0003700">
    <property type="term" value="F:DNA-binding transcription factor activity"/>
    <property type="evidence" value="ECO:0007669"/>
    <property type="project" value="TreeGrafter"/>
</dbReference>
<dbReference type="InterPro" id="IPR000843">
    <property type="entry name" value="HTH_LacI"/>
</dbReference>
<dbReference type="InterPro" id="IPR010982">
    <property type="entry name" value="Lambda_DNA-bd_dom_sf"/>
</dbReference>
<dbReference type="Pfam" id="PF13377">
    <property type="entry name" value="Peripla_BP_3"/>
    <property type="match status" value="1"/>
</dbReference>
<name>A0A391P9I1_9FIRM</name>
<proteinExistence type="predicted"/>
<dbReference type="CDD" id="cd06267">
    <property type="entry name" value="PBP1_LacI_sugar_binding-like"/>
    <property type="match status" value="1"/>
</dbReference>
<comment type="caution">
    <text evidence="5">The sequence shown here is derived from an EMBL/GenBank/DDBJ whole genome shotgun (WGS) entry which is preliminary data.</text>
</comment>
<evidence type="ECO:0000259" key="4">
    <source>
        <dbReference type="PROSITE" id="PS50932"/>
    </source>
</evidence>
<evidence type="ECO:0000313" key="5">
    <source>
        <dbReference type="EMBL" id="GCA66243.1"/>
    </source>
</evidence>
<gene>
    <name evidence="5" type="ORF">KGMB01110_06790</name>
</gene>
<dbReference type="Pfam" id="PF00356">
    <property type="entry name" value="LacI"/>
    <property type="match status" value="1"/>
</dbReference>
<dbReference type="CDD" id="cd01392">
    <property type="entry name" value="HTH_LacI"/>
    <property type="match status" value="1"/>
</dbReference>
<dbReference type="InterPro" id="IPR028082">
    <property type="entry name" value="Peripla_BP_I"/>
</dbReference>
<keyword evidence="1" id="KW-0805">Transcription regulation</keyword>
<dbReference type="EMBL" id="BHGK01000001">
    <property type="protein sequence ID" value="GCA66243.1"/>
    <property type="molecule type" value="Genomic_DNA"/>
</dbReference>